<feature type="compositionally biased region" description="Low complexity" evidence="1">
    <location>
        <begin position="331"/>
        <end position="346"/>
    </location>
</feature>
<gene>
    <name evidence="3" type="ORF">N7476_000410</name>
</gene>
<feature type="transmembrane region" description="Helical" evidence="2">
    <location>
        <begin position="267"/>
        <end position="290"/>
    </location>
</feature>
<proteinExistence type="predicted"/>
<feature type="transmembrane region" description="Helical" evidence="2">
    <location>
        <begin position="149"/>
        <end position="176"/>
    </location>
</feature>
<keyword evidence="2" id="KW-0472">Membrane</keyword>
<evidence type="ECO:0000313" key="4">
    <source>
        <dbReference type="Proteomes" id="UP001147746"/>
    </source>
</evidence>
<feature type="transmembrane region" description="Helical" evidence="2">
    <location>
        <begin position="37"/>
        <end position="61"/>
    </location>
</feature>
<dbReference type="EMBL" id="JAPZBO010000001">
    <property type="protein sequence ID" value="KAJ5330627.1"/>
    <property type="molecule type" value="Genomic_DNA"/>
</dbReference>
<accession>A0A9W9GRY4</accession>
<feature type="transmembrane region" description="Helical" evidence="2">
    <location>
        <begin position="227"/>
        <end position="247"/>
    </location>
</feature>
<reference evidence="3" key="1">
    <citation type="submission" date="2022-12" db="EMBL/GenBank/DDBJ databases">
        <authorList>
            <person name="Petersen C."/>
        </authorList>
    </citation>
    <scope>NUCLEOTIDE SEQUENCE</scope>
    <source>
        <strain evidence="3">IBT 21472</strain>
    </source>
</reference>
<reference evidence="3" key="2">
    <citation type="journal article" date="2023" name="IMA Fungus">
        <title>Comparative genomic study of the Penicillium genus elucidates a diverse pangenome and 15 lateral gene transfer events.</title>
        <authorList>
            <person name="Petersen C."/>
            <person name="Sorensen T."/>
            <person name="Nielsen M.R."/>
            <person name="Sondergaard T.E."/>
            <person name="Sorensen J.L."/>
            <person name="Fitzpatrick D.A."/>
            <person name="Frisvad J.C."/>
            <person name="Nielsen K.L."/>
        </authorList>
    </citation>
    <scope>NUCLEOTIDE SEQUENCE</scope>
    <source>
        <strain evidence="3">IBT 21472</strain>
    </source>
</reference>
<feature type="transmembrane region" description="Helical" evidence="2">
    <location>
        <begin position="196"/>
        <end position="215"/>
    </location>
</feature>
<keyword evidence="2" id="KW-0812">Transmembrane</keyword>
<dbReference type="AlphaFoldDB" id="A0A9W9GRY4"/>
<feature type="region of interest" description="Disordered" evidence="1">
    <location>
        <begin position="322"/>
        <end position="352"/>
    </location>
</feature>
<evidence type="ECO:0000313" key="3">
    <source>
        <dbReference type="EMBL" id="KAJ5330627.1"/>
    </source>
</evidence>
<feature type="transmembrane region" description="Helical" evidence="2">
    <location>
        <begin position="68"/>
        <end position="88"/>
    </location>
</feature>
<evidence type="ECO:0000256" key="1">
    <source>
        <dbReference type="SAM" id="MobiDB-lite"/>
    </source>
</evidence>
<keyword evidence="2" id="KW-1133">Transmembrane helix</keyword>
<dbReference type="Proteomes" id="UP001147746">
    <property type="component" value="Unassembled WGS sequence"/>
</dbReference>
<feature type="transmembrane region" description="Helical" evidence="2">
    <location>
        <begin position="108"/>
        <end position="129"/>
    </location>
</feature>
<protein>
    <submittedName>
        <fullName evidence="3">Uncharacterized protein</fullName>
    </submittedName>
</protein>
<evidence type="ECO:0000256" key="2">
    <source>
        <dbReference type="SAM" id="Phobius"/>
    </source>
</evidence>
<organism evidence="3 4">
    <name type="scientific">Penicillium atrosanguineum</name>
    <dbReference type="NCBI Taxonomy" id="1132637"/>
    <lineage>
        <taxon>Eukaryota</taxon>
        <taxon>Fungi</taxon>
        <taxon>Dikarya</taxon>
        <taxon>Ascomycota</taxon>
        <taxon>Pezizomycotina</taxon>
        <taxon>Eurotiomycetes</taxon>
        <taxon>Eurotiomycetidae</taxon>
        <taxon>Eurotiales</taxon>
        <taxon>Aspergillaceae</taxon>
        <taxon>Penicillium</taxon>
    </lineage>
</organism>
<sequence>MPSHGLFARYSYGYSNSNPWSREYRLSLDRLDQPKSLFIAEFAFDVLTLAALICGIIWACLIRNHRGVLKGVLTSLFTWLIAMVLDIIEESLFLADVTVTQYYLIDLFLYDFFLLLSECMLIFVFYNVIHKLLGHLTDSGRPYAAAVVIHWIALAFAVALAVASWALYVGYLVAFVQSSSDYHLGTIYNKVESARAIYFWLISLEILAWSIFATVKAGSHRFISRMPAVALIIGSVFWFALNMKWAVIAMRYWLPADGRAPQYLSTAVSVCQFFFCGGIYVGLLTCCMNWSKVGGEDEKRVPTQYAVPASYPMYPAYTTYPQFPQSPQEYPPHMQQLQGQQYYQQPPHRPQQ</sequence>
<name>A0A9W9GRY4_9EURO</name>
<comment type="caution">
    <text evidence="3">The sequence shown here is derived from an EMBL/GenBank/DDBJ whole genome shotgun (WGS) entry which is preliminary data.</text>
</comment>
<keyword evidence="4" id="KW-1185">Reference proteome</keyword>